<evidence type="ECO:0000256" key="8">
    <source>
        <dbReference type="SAM" id="MobiDB-lite"/>
    </source>
</evidence>
<sequence length="519" mass="56357">MTLRKDNSHTTLTTKKVIMTQSNPQIKNTSPETSQTDNNTGNQDDSSNSYFLSADAFLLTATGIAAIAGFLYGYDTGIISGALLQITHDFSLSAHAQELVTSAILVGAVIGALVCGKISAAIGRRYTVMAVAAIFAIGVLASGWSDSAITLALARIVLGFAVGGASQIVPVYIAELAPPHKRGRLVTFFNISIGVGILTAGLVGAFLQDIWTWRTMFSVAAIPALILMLGMLPLPESPRWLVGQKRTKDARIALNMVRETDREVRHELRNIQKVHDKVERKSITGWRDLKQPWLRPALFAGLGVAAFTQLSGIEMMIYYTPTFLTDAGFSRSAALHSALGVAVIYLVLTIFGKLVVDHIGRRTLTLWMMPGAIISLLLLGTVFVMNSHGGQHRWLVVSCLFAFMVFNSGGIQVIGWLIGSEVYPMGIREKATSLHAAVLWGSNLLLTATALSLVNILGIGGAMWFYALLNFLGFLFIYFFVPETRGRSLEDIEISLKEGRFYPKKKQVSNIAEGSSARS</sequence>
<dbReference type="InterPro" id="IPR005829">
    <property type="entry name" value="Sugar_transporter_CS"/>
</dbReference>
<reference evidence="12" key="1">
    <citation type="journal article" date="2019" name="Int. J. Syst. Evol. Microbiol.">
        <title>The Global Catalogue of Microorganisms (GCM) 10K type strain sequencing project: providing services to taxonomists for standard genome sequencing and annotation.</title>
        <authorList>
            <consortium name="The Broad Institute Genomics Platform"/>
            <consortium name="The Broad Institute Genome Sequencing Center for Infectious Disease"/>
            <person name="Wu L."/>
            <person name="Ma J."/>
        </authorList>
    </citation>
    <scope>NUCLEOTIDE SEQUENCE [LARGE SCALE GENOMIC DNA]</scope>
    <source>
        <strain evidence="12">CGMCC 4.1530</strain>
    </source>
</reference>
<keyword evidence="3 7" id="KW-0813">Transport</keyword>
<keyword evidence="4 9" id="KW-0812">Transmembrane</keyword>
<keyword evidence="12" id="KW-1185">Reference proteome</keyword>
<accession>A0ABW1VRK5</accession>
<dbReference type="RefSeq" id="WP_343876833.1">
    <property type="nucleotide sequence ID" value="NZ_BAAAFW010000039.1"/>
</dbReference>
<evidence type="ECO:0000256" key="7">
    <source>
        <dbReference type="RuleBase" id="RU003346"/>
    </source>
</evidence>
<feature type="transmembrane region" description="Helical" evidence="9">
    <location>
        <begin position="213"/>
        <end position="234"/>
    </location>
</feature>
<feature type="transmembrane region" description="Helical" evidence="9">
    <location>
        <begin position="438"/>
        <end position="457"/>
    </location>
</feature>
<feature type="transmembrane region" description="Helical" evidence="9">
    <location>
        <begin position="56"/>
        <end position="74"/>
    </location>
</feature>
<organism evidence="11 12">
    <name type="scientific">Tatumella punctata</name>
    <dbReference type="NCBI Taxonomy" id="399969"/>
    <lineage>
        <taxon>Bacteria</taxon>
        <taxon>Pseudomonadati</taxon>
        <taxon>Pseudomonadota</taxon>
        <taxon>Gammaproteobacteria</taxon>
        <taxon>Enterobacterales</taxon>
        <taxon>Erwiniaceae</taxon>
        <taxon>Tatumella</taxon>
    </lineage>
</organism>
<dbReference type="PROSITE" id="PS00217">
    <property type="entry name" value="SUGAR_TRANSPORT_2"/>
    <property type="match status" value="1"/>
</dbReference>
<feature type="region of interest" description="Disordered" evidence="8">
    <location>
        <begin position="20"/>
        <end position="44"/>
    </location>
</feature>
<comment type="similarity">
    <text evidence="2 7">Belongs to the major facilitator superfamily. Sugar transporter (TC 2.A.1.1) family.</text>
</comment>
<feature type="transmembrane region" description="Helical" evidence="9">
    <location>
        <begin position="94"/>
        <end position="114"/>
    </location>
</feature>
<dbReference type="Proteomes" id="UP001596215">
    <property type="component" value="Unassembled WGS sequence"/>
</dbReference>
<feature type="transmembrane region" description="Helical" evidence="9">
    <location>
        <begin position="395"/>
        <end position="418"/>
    </location>
</feature>
<dbReference type="InterPro" id="IPR003663">
    <property type="entry name" value="Sugar/inositol_transpt"/>
</dbReference>
<dbReference type="PANTHER" id="PTHR48020">
    <property type="entry name" value="PROTON MYO-INOSITOL COTRANSPORTER"/>
    <property type="match status" value="1"/>
</dbReference>
<evidence type="ECO:0000256" key="3">
    <source>
        <dbReference type="ARBA" id="ARBA00022448"/>
    </source>
</evidence>
<evidence type="ECO:0000256" key="6">
    <source>
        <dbReference type="ARBA" id="ARBA00023136"/>
    </source>
</evidence>
<feature type="transmembrane region" description="Helical" evidence="9">
    <location>
        <begin position="185"/>
        <end position="207"/>
    </location>
</feature>
<feature type="transmembrane region" description="Helical" evidence="9">
    <location>
        <begin position="151"/>
        <end position="173"/>
    </location>
</feature>
<feature type="transmembrane region" description="Helical" evidence="9">
    <location>
        <begin position="297"/>
        <end position="321"/>
    </location>
</feature>
<name>A0ABW1VRK5_9GAMM</name>
<dbReference type="PROSITE" id="PS50850">
    <property type="entry name" value="MFS"/>
    <property type="match status" value="1"/>
</dbReference>
<feature type="transmembrane region" description="Helical" evidence="9">
    <location>
        <begin position="463"/>
        <end position="481"/>
    </location>
</feature>
<evidence type="ECO:0000256" key="9">
    <source>
        <dbReference type="SAM" id="Phobius"/>
    </source>
</evidence>
<dbReference type="InterPro" id="IPR020846">
    <property type="entry name" value="MFS_dom"/>
</dbReference>
<keyword evidence="5 9" id="KW-1133">Transmembrane helix</keyword>
<evidence type="ECO:0000256" key="5">
    <source>
        <dbReference type="ARBA" id="ARBA00022989"/>
    </source>
</evidence>
<dbReference type="Gene3D" id="1.20.1250.20">
    <property type="entry name" value="MFS general substrate transporter like domains"/>
    <property type="match status" value="1"/>
</dbReference>
<comment type="subcellular location">
    <subcellularLocation>
        <location evidence="1">Endomembrane system</location>
        <topology evidence="1">Multi-pass membrane protein</topology>
    </subcellularLocation>
</comment>
<feature type="transmembrane region" description="Helical" evidence="9">
    <location>
        <begin position="126"/>
        <end position="145"/>
    </location>
</feature>
<protein>
    <submittedName>
        <fullName evidence="11">Sugar porter family MFS transporter</fullName>
    </submittedName>
</protein>
<evidence type="ECO:0000313" key="11">
    <source>
        <dbReference type="EMBL" id="MFC6363621.1"/>
    </source>
</evidence>
<evidence type="ECO:0000259" key="10">
    <source>
        <dbReference type="PROSITE" id="PS50850"/>
    </source>
</evidence>
<dbReference type="Pfam" id="PF00083">
    <property type="entry name" value="Sugar_tr"/>
    <property type="match status" value="1"/>
</dbReference>
<dbReference type="PANTHER" id="PTHR48020:SF12">
    <property type="entry name" value="PROTON MYO-INOSITOL COTRANSPORTER"/>
    <property type="match status" value="1"/>
</dbReference>
<evidence type="ECO:0000256" key="2">
    <source>
        <dbReference type="ARBA" id="ARBA00010992"/>
    </source>
</evidence>
<feature type="transmembrane region" description="Helical" evidence="9">
    <location>
        <begin position="333"/>
        <end position="352"/>
    </location>
</feature>
<feature type="domain" description="Major facilitator superfamily (MFS) profile" evidence="10">
    <location>
        <begin position="61"/>
        <end position="485"/>
    </location>
</feature>
<evidence type="ECO:0000256" key="1">
    <source>
        <dbReference type="ARBA" id="ARBA00004127"/>
    </source>
</evidence>
<evidence type="ECO:0000313" key="12">
    <source>
        <dbReference type="Proteomes" id="UP001596215"/>
    </source>
</evidence>
<dbReference type="InterPro" id="IPR050814">
    <property type="entry name" value="Myo-inositol_Transporter"/>
</dbReference>
<feature type="transmembrane region" description="Helical" evidence="9">
    <location>
        <begin position="364"/>
        <end position="383"/>
    </location>
</feature>
<dbReference type="SUPFAM" id="SSF103473">
    <property type="entry name" value="MFS general substrate transporter"/>
    <property type="match status" value="1"/>
</dbReference>
<dbReference type="InterPro" id="IPR036259">
    <property type="entry name" value="MFS_trans_sf"/>
</dbReference>
<dbReference type="NCBIfam" id="TIGR00879">
    <property type="entry name" value="SP"/>
    <property type="match status" value="1"/>
</dbReference>
<dbReference type="InterPro" id="IPR005828">
    <property type="entry name" value="MFS_sugar_transport-like"/>
</dbReference>
<proteinExistence type="inferred from homology"/>
<evidence type="ECO:0000256" key="4">
    <source>
        <dbReference type="ARBA" id="ARBA00022692"/>
    </source>
</evidence>
<gene>
    <name evidence="11" type="ORF">ACFP73_16315</name>
</gene>
<keyword evidence="6 9" id="KW-0472">Membrane</keyword>
<dbReference type="PRINTS" id="PR00171">
    <property type="entry name" value="SUGRTRNSPORT"/>
</dbReference>
<dbReference type="EMBL" id="JBHSUC010000040">
    <property type="protein sequence ID" value="MFC6363621.1"/>
    <property type="molecule type" value="Genomic_DNA"/>
</dbReference>
<comment type="caution">
    <text evidence="11">The sequence shown here is derived from an EMBL/GenBank/DDBJ whole genome shotgun (WGS) entry which is preliminary data.</text>
</comment>